<feature type="transmembrane region" description="Helical" evidence="1">
    <location>
        <begin position="35"/>
        <end position="52"/>
    </location>
</feature>
<proteinExistence type="predicted"/>
<evidence type="ECO:0000313" key="2">
    <source>
        <dbReference type="EMBL" id="SFI18553.1"/>
    </source>
</evidence>
<reference evidence="3" key="1">
    <citation type="submission" date="2016-10" db="EMBL/GenBank/DDBJ databases">
        <authorList>
            <person name="Varghese N."/>
            <person name="Submissions S."/>
        </authorList>
    </citation>
    <scope>NUCLEOTIDE SEQUENCE [LARGE SCALE GENOMIC DNA]</scope>
    <source>
        <strain evidence="3">Z-7934</strain>
    </source>
</reference>
<sequence length="202" mass="23774">MFWSLFFHFAIILILLIALFQLIKDTGLYKVRGIFFAGILLIYSFFITYQYIELANSHQQAAIYQYQQVSMSLHQVHENHQLQQAANLRDDIQHLDRLMTLSSIMDDADQDKLTSALHNIEQSVNILLAAFPNEEYDRYEDWFTDSDFEELMIQVSAEFSQFNRSHSRNPIGIHRYVISYDGNRLQRIYSNSEEMLTISSEL</sequence>
<keyword evidence="1" id="KW-0812">Transmembrane</keyword>
<evidence type="ECO:0000256" key="1">
    <source>
        <dbReference type="SAM" id="Phobius"/>
    </source>
</evidence>
<keyword evidence="1" id="KW-1133">Transmembrane helix</keyword>
<accession>A0A1I3G503</accession>
<dbReference type="EMBL" id="FOQA01000008">
    <property type="protein sequence ID" value="SFI18553.1"/>
    <property type="molecule type" value="Genomic_DNA"/>
</dbReference>
<organism evidence="2 3">
    <name type="scientific">Tindallia magadiensis</name>
    <dbReference type="NCBI Taxonomy" id="69895"/>
    <lineage>
        <taxon>Bacteria</taxon>
        <taxon>Bacillati</taxon>
        <taxon>Bacillota</taxon>
        <taxon>Clostridia</taxon>
        <taxon>Peptostreptococcales</taxon>
        <taxon>Tindalliaceae</taxon>
        <taxon>Tindallia</taxon>
    </lineage>
</organism>
<dbReference type="Proteomes" id="UP000199287">
    <property type="component" value="Unassembled WGS sequence"/>
</dbReference>
<protein>
    <submittedName>
        <fullName evidence="2">Uncharacterized protein</fullName>
    </submittedName>
</protein>
<dbReference type="AlphaFoldDB" id="A0A1I3G503"/>
<evidence type="ECO:0000313" key="3">
    <source>
        <dbReference type="Proteomes" id="UP000199287"/>
    </source>
</evidence>
<name>A0A1I3G503_9FIRM</name>
<dbReference type="RefSeq" id="WP_093372988.1">
    <property type="nucleotide sequence ID" value="NZ_FOQA01000008.1"/>
</dbReference>
<feature type="transmembrane region" description="Helical" evidence="1">
    <location>
        <begin position="6"/>
        <end position="23"/>
    </location>
</feature>
<keyword evidence="3" id="KW-1185">Reference proteome</keyword>
<keyword evidence="1" id="KW-0472">Membrane</keyword>
<dbReference type="OrthoDB" id="9835716at2"/>
<gene>
    <name evidence="2" type="ORF">SAMN05192551_1088</name>
</gene>